<evidence type="ECO:0000313" key="2">
    <source>
        <dbReference type="EMBL" id="QNJ58280.1"/>
    </source>
</evidence>
<dbReference type="EMBL" id="MT723940">
    <property type="protein sequence ID" value="QNJ58280.1"/>
    <property type="molecule type" value="Genomic_DNA"/>
</dbReference>
<organism evidence="2 3">
    <name type="scientific">Mycobacterium phage Ellie</name>
    <dbReference type="NCBI Taxonomy" id="2762405"/>
    <lineage>
        <taxon>Viruses</taxon>
        <taxon>Duplodnaviria</taxon>
        <taxon>Heunggongvirae</taxon>
        <taxon>Uroviricota</taxon>
        <taxon>Caudoviricetes</taxon>
        <taxon>Weiservirinae</taxon>
        <taxon>Amginevirus</taxon>
        <taxon>Amginevirus ellie</taxon>
    </lineage>
</organism>
<feature type="coiled-coil region" evidence="1">
    <location>
        <begin position="73"/>
        <end position="100"/>
    </location>
</feature>
<sequence length="103" mass="10372">MSNFALVGKVNIGNCGKRIGGKAVEDSEVIVGVRADLGEVVVTIDGRHDNLPSLAADTAAQIGSLMVAAAGAASELAAAYTSYQQALQDAEDKLAEALNGGAK</sequence>
<dbReference type="RefSeq" id="YP_009952200.1">
    <property type="nucleotide sequence ID" value="NC_051609.1"/>
</dbReference>
<gene>
    <name evidence="2" type="primary">55</name>
    <name evidence="2" type="ORF">SEA_ELLIE_55</name>
</gene>
<reference evidence="2 3" key="1">
    <citation type="submission" date="2020-07" db="EMBL/GenBank/DDBJ databases">
        <authorList>
            <person name="Pollenz R.S."/>
            <person name="Bancroft C.T."/>
            <person name="Cornely K."/>
            <person name="Smith L.A."/>
            <person name="Fackenthal J.D."/>
            <person name="Perez M.T."/>
            <person name="Gainey M.D."/>
            <person name="Carvell W.N."/>
            <person name="Spence R.D."/>
            <person name="Chalal J."/>
            <person name="Beyer A.R."/>
            <person name="Garlena R.A."/>
            <person name="Russell D.A."/>
            <person name="Pope W.H."/>
            <person name="Jacobs-Sera D."/>
            <person name="Hatfull G.F."/>
        </authorList>
    </citation>
    <scope>NUCLEOTIDE SEQUENCE [LARGE SCALE GENOMIC DNA]</scope>
</reference>
<dbReference type="GeneID" id="60323648"/>
<name>A0A7G8LM08_9CAUD</name>
<keyword evidence="3" id="KW-1185">Reference proteome</keyword>
<dbReference type="Proteomes" id="UP000515878">
    <property type="component" value="Segment"/>
</dbReference>
<dbReference type="KEGG" id="vg:60323648"/>
<evidence type="ECO:0000256" key="1">
    <source>
        <dbReference type="SAM" id="Coils"/>
    </source>
</evidence>
<proteinExistence type="predicted"/>
<evidence type="ECO:0000313" key="3">
    <source>
        <dbReference type="Proteomes" id="UP000515878"/>
    </source>
</evidence>
<protein>
    <submittedName>
        <fullName evidence="2">Uncharacterized protein</fullName>
    </submittedName>
</protein>
<accession>A0A7G8LM08</accession>
<keyword evidence="1" id="KW-0175">Coiled coil</keyword>